<name>A0AAN7VL42_9PEZI</name>
<protein>
    <submittedName>
        <fullName evidence="2">Uncharacterized protein</fullName>
    </submittedName>
</protein>
<evidence type="ECO:0000256" key="1">
    <source>
        <dbReference type="SAM" id="MobiDB-lite"/>
    </source>
</evidence>
<gene>
    <name evidence="2" type="ORF">LTR97_011911</name>
</gene>
<feature type="compositionally biased region" description="Basic residues" evidence="1">
    <location>
        <begin position="135"/>
        <end position="146"/>
    </location>
</feature>
<comment type="caution">
    <text evidence="2">The sequence shown here is derived from an EMBL/GenBank/DDBJ whole genome shotgun (WGS) entry which is preliminary data.</text>
</comment>
<dbReference type="AlphaFoldDB" id="A0AAN7VL42"/>
<feature type="region of interest" description="Disordered" evidence="1">
    <location>
        <begin position="79"/>
        <end position="170"/>
    </location>
</feature>
<feature type="compositionally biased region" description="Acidic residues" evidence="1">
    <location>
        <begin position="82"/>
        <end position="91"/>
    </location>
</feature>
<proteinExistence type="predicted"/>
<dbReference type="EMBL" id="JAVRQU010000023">
    <property type="protein sequence ID" value="KAK5690750.1"/>
    <property type="molecule type" value="Genomic_DNA"/>
</dbReference>
<evidence type="ECO:0000313" key="3">
    <source>
        <dbReference type="Proteomes" id="UP001310594"/>
    </source>
</evidence>
<accession>A0AAN7VL42</accession>
<reference evidence="2" key="1">
    <citation type="submission" date="2023-08" db="EMBL/GenBank/DDBJ databases">
        <title>Black Yeasts Isolated from many extreme environments.</title>
        <authorList>
            <person name="Coleine C."/>
            <person name="Stajich J.E."/>
            <person name="Selbmann L."/>
        </authorList>
    </citation>
    <scope>NUCLEOTIDE SEQUENCE</scope>
    <source>
        <strain evidence="2">CCFEE 5810</strain>
    </source>
</reference>
<feature type="compositionally biased region" description="Basic residues" evidence="1">
    <location>
        <begin position="99"/>
        <end position="116"/>
    </location>
</feature>
<dbReference type="Proteomes" id="UP001310594">
    <property type="component" value="Unassembled WGS sequence"/>
</dbReference>
<evidence type="ECO:0000313" key="2">
    <source>
        <dbReference type="EMBL" id="KAK5690750.1"/>
    </source>
</evidence>
<sequence length="170" mass="18021">MSTSPSKAATPASDAAAVEKSLFTPKEEAALKVAWLCLKSGPPDVDMAKFQKMAGFNTTKTASNTWGVIKKKLLSLAPKEDGAEDGAEGAEAETPKTPAKPKAKAKAASPTKKRTKKSEDGDDDDEEKTASPEKKPRKSPVKKTKKAATPVEDEEETSDVKMEGAEAETE</sequence>
<organism evidence="2 3">
    <name type="scientific">Elasticomyces elasticus</name>
    <dbReference type="NCBI Taxonomy" id="574655"/>
    <lineage>
        <taxon>Eukaryota</taxon>
        <taxon>Fungi</taxon>
        <taxon>Dikarya</taxon>
        <taxon>Ascomycota</taxon>
        <taxon>Pezizomycotina</taxon>
        <taxon>Dothideomycetes</taxon>
        <taxon>Dothideomycetidae</taxon>
        <taxon>Mycosphaerellales</taxon>
        <taxon>Teratosphaeriaceae</taxon>
        <taxon>Elasticomyces</taxon>
    </lineage>
</organism>